<accession>A0A2G1VXJ7</accession>
<protein>
    <submittedName>
        <fullName evidence="1">Uncharacterized protein</fullName>
    </submittedName>
</protein>
<evidence type="ECO:0000313" key="2">
    <source>
        <dbReference type="Proteomes" id="UP000225740"/>
    </source>
</evidence>
<keyword evidence="2" id="KW-1185">Reference proteome</keyword>
<dbReference type="RefSeq" id="WP_099264392.1">
    <property type="nucleotide sequence ID" value="NZ_NIZW01000048.1"/>
</dbReference>
<organism evidence="1 2">
    <name type="scientific">Rhodopirellula bahusiensis</name>
    <dbReference type="NCBI Taxonomy" id="2014065"/>
    <lineage>
        <taxon>Bacteria</taxon>
        <taxon>Pseudomonadati</taxon>
        <taxon>Planctomycetota</taxon>
        <taxon>Planctomycetia</taxon>
        <taxon>Pirellulales</taxon>
        <taxon>Pirellulaceae</taxon>
        <taxon>Rhodopirellula</taxon>
    </lineage>
</organism>
<sequence length="85" mass="9142">MTQNEKLRHLVTLANRGRAGGASGGEARAWAIAEVLLENVPGLDGKATAAIAELISLIEEKPWLDWDEIREEVLDTPAAPKPGNE</sequence>
<dbReference type="EMBL" id="NIZW01000048">
    <property type="protein sequence ID" value="PHQ31498.1"/>
    <property type="molecule type" value="Genomic_DNA"/>
</dbReference>
<comment type="caution">
    <text evidence="1">The sequence shown here is derived from an EMBL/GenBank/DDBJ whole genome shotgun (WGS) entry which is preliminary data.</text>
</comment>
<dbReference type="AlphaFoldDB" id="A0A2G1VXJ7"/>
<dbReference type="Proteomes" id="UP000225740">
    <property type="component" value="Unassembled WGS sequence"/>
</dbReference>
<dbReference type="GeneID" id="90612205"/>
<evidence type="ECO:0000313" key="1">
    <source>
        <dbReference type="EMBL" id="PHQ31498.1"/>
    </source>
</evidence>
<name>A0A2G1VXJ7_9BACT</name>
<gene>
    <name evidence="1" type="ORF">CEE69_30830</name>
</gene>
<reference evidence="1 2" key="1">
    <citation type="submission" date="2017-06" db="EMBL/GenBank/DDBJ databases">
        <title>Description of Rhodopirellula bahusiensis sp. nov.</title>
        <authorList>
            <person name="Kizina J."/>
            <person name="Harder J."/>
        </authorList>
    </citation>
    <scope>NUCLEOTIDE SEQUENCE [LARGE SCALE GENOMIC DNA]</scope>
    <source>
        <strain evidence="1 2">SWK21</strain>
    </source>
</reference>
<proteinExistence type="predicted"/>